<dbReference type="GO" id="GO:0016787">
    <property type="term" value="F:hydrolase activity"/>
    <property type="evidence" value="ECO:0007669"/>
    <property type="project" value="UniProtKB-KW"/>
</dbReference>
<dbReference type="Proteomes" id="UP000217289">
    <property type="component" value="Chromosome"/>
</dbReference>
<dbReference type="PANTHER" id="PTHR21240">
    <property type="entry name" value="2-AMINO-3-CARBOXYLMUCONATE-6-SEMIALDEHYDE DECARBOXYLASE"/>
    <property type="match status" value="1"/>
</dbReference>
<protein>
    <submittedName>
        <fullName evidence="3">Amidohydrolase</fullName>
    </submittedName>
</protein>
<dbReference type="PANTHER" id="PTHR21240:SF28">
    <property type="entry name" value="ISO-OROTATE DECARBOXYLASE (EUROFUNG)"/>
    <property type="match status" value="1"/>
</dbReference>
<evidence type="ECO:0000313" key="4">
    <source>
        <dbReference type="Proteomes" id="UP000217289"/>
    </source>
</evidence>
<dbReference type="GO" id="GO:0016831">
    <property type="term" value="F:carboxy-lyase activity"/>
    <property type="evidence" value="ECO:0007669"/>
    <property type="project" value="InterPro"/>
</dbReference>
<dbReference type="KEGG" id="mbd:MEBOL_004886"/>
<dbReference type="Pfam" id="PF04909">
    <property type="entry name" value="Amidohydro_2"/>
    <property type="match status" value="1"/>
</dbReference>
<keyword evidence="3" id="KW-0378">Hydrolase</keyword>
<reference evidence="3 4" key="1">
    <citation type="submission" date="2017-06" db="EMBL/GenBank/DDBJ databases">
        <authorList>
            <person name="Kim H.J."/>
            <person name="Triplett B.A."/>
        </authorList>
    </citation>
    <scope>NUCLEOTIDE SEQUENCE [LARGE SCALE GENOMIC DNA]</scope>
    <source>
        <strain evidence="3 4">DSM 14713</strain>
    </source>
</reference>
<dbReference type="OrthoDB" id="5172791at2"/>
<proteinExistence type="predicted"/>
<sequence>MNASEMDASDTLPACLGSAGWLAPGEPGRPPLPALGDEEGARLPEGLPPVVDAHVHLFPDGVFEAVWRWFEQYGWPIRYKLHTPQVLSFLLSRGIHRVVALHYAHKPGMARFLNHYIAEVARAEPRVLGLATVLPGEPGAVDILTEAFAAGLKGVKLHCHVQCFAPDAPELHEVYEACARAGRPLVLHAGREPASPHYQCDVHALCSAERVERVLQAHPGLQLCVPHLGADEFDAYTRLLERHDTLWLDTTMALAGYFPVMPPRRLLEVRPERILYGTDFPHLPYAWDRELRRLLALKLGDEVEAGILGGNALKLYGEC</sequence>
<dbReference type="InterPro" id="IPR032465">
    <property type="entry name" value="ACMSD"/>
</dbReference>
<keyword evidence="1" id="KW-0456">Lyase</keyword>
<accession>A0A250IJN5</accession>
<dbReference type="GO" id="GO:0005737">
    <property type="term" value="C:cytoplasm"/>
    <property type="evidence" value="ECO:0007669"/>
    <property type="project" value="TreeGrafter"/>
</dbReference>
<dbReference type="GO" id="GO:0019748">
    <property type="term" value="P:secondary metabolic process"/>
    <property type="evidence" value="ECO:0007669"/>
    <property type="project" value="TreeGrafter"/>
</dbReference>
<dbReference type="AlphaFoldDB" id="A0A250IJN5"/>
<evidence type="ECO:0000313" key="3">
    <source>
        <dbReference type="EMBL" id="ATB31423.1"/>
    </source>
</evidence>
<dbReference type="CDD" id="cd01292">
    <property type="entry name" value="metallo-dependent_hydrolases"/>
    <property type="match status" value="1"/>
</dbReference>
<name>A0A250IJN5_9BACT</name>
<gene>
    <name evidence="3" type="ORF">MEBOL_004886</name>
</gene>
<keyword evidence="4" id="KW-1185">Reference proteome</keyword>
<dbReference type="SUPFAM" id="SSF51556">
    <property type="entry name" value="Metallo-dependent hydrolases"/>
    <property type="match status" value="1"/>
</dbReference>
<feature type="domain" description="Amidohydrolase-related" evidence="2">
    <location>
        <begin position="51"/>
        <end position="317"/>
    </location>
</feature>
<dbReference type="InterPro" id="IPR032466">
    <property type="entry name" value="Metal_Hydrolase"/>
</dbReference>
<dbReference type="RefSeq" id="WP_095979756.1">
    <property type="nucleotide sequence ID" value="NZ_CP022163.1"/>
</dbReference>
<dbReference type="Gene3D" id="3.20.20.140">
    <property type="entry name" value="Metal-dependent hydrolases"/>
    <property type="match status" value="1"/>
</dbReference>
<organism evidence="3 4">
    <name type="scientific">Melittangium boletus DSM 14713</name>
    <dbReference type="NCBI Taxonomy" id="1294270"/>
    <lineage>
        <taxon>Bacteria</taxon>
        <taxon>Pseudomonadati</taxon>
        <taxon>Myxococcota</taxon>
        <taxon>Myxococcia</taxon>
        <taxon>Myxococcales</taxon>
        <taxon>Cystobacterineae</taxon>
        <taxon>Archangiaceae</taxon>
        <taxon>Melittangium</taxon>
    </lineage>
</organism>
<evidence type="ECO:0000256" key="1">
    <source>
        <dbReference type="ARBA" id="ARBA00023239"/>
    </source>
</evidence>
<dbReference type="EMBL" id="CP022163">
    <property type="protein sequence ID" value="ATB31423.1"/>
    <property type="molecule type" value="Genomic_DNA"/>
</dbReference>
<evidence type="ECO:0000259" key="2">
    <source>
        <dbReference type="Pfam" id="PF04909"/>
    </source>
</evidence>
<dbReference type="InterPro" id="IPR006680">
    <property type="entry name" value="Amidohydro-rel"/>
</dbReference>